<proteinExistence type="predicted"/>
<evidence type="ECO:0000256" key="6">
    <source>
        <dbReference type="SAM" id="MobiDB-lite"/>
    </source>
</evidence>
<dbReference type="Pfam" id="PF02656">
    <property type="entry name" value="DUF202"/>
    <property type="match status" value="1"/>
</dbReference>
<keyword evidence="5 7" id="KW-0472">Membrane</keyword>
<evidence type="ECO:0000256" key="1">
    <source>
        <dbReference type="ARBA" id="ARBA00004651"/>
    </source>
</evidence>
<evidence type="ECO:0000313" key="9">
    <source>
        <dbReference type="EMBL" id="KAJ3571220.1"/>
    </source>
</evidence>
<comment type="caution">
    <text evidence="9">The sequence shown here is derived from an EMBL/GenBank/DDBJ whole genome shotgun (WGS) entry which is preliminary data.</text>
</comment>
<dbReference type="PANTHER" id="PTHR34187:SF2">
    <property type="entry name" value="DUF202 DOMAIN-CONTAINING PROTEIN"/>
    <property type="match status" value="1"/>
</dbReference>
<gene>
    <name evidence="9" type="ORF">NP233_g3886</name>
</gene>
<feature type="compositionally biased region" description="Acidic residues" evidence="6">
    <location>
        <begin position="267"/>
        <end position="277"/>
    </location>
</feature>
<feature type="compositionally biased region" description="Basic and acidic residues" evidence="6">
    <location>
        <begin position="93"/>
        <end position="140"/>
    </location>
</feature>
<keyword evidence="4 7" id="KW-1133">Transmembrane helix</keyword>
<evidence type="ECO:0000256" key="2">
    <source>
        <dbReference type="ARBA" id="ARBA00022475"/>
    </source>
</evidence>
<feature type="compositionally biased region" description="Basic and acidic residues" evidence="6">
    <location>
        <begin position="292"/>
        <end position="303"/>
    </location>
</feature>
<organism evidence="9 10">
    <name type="scientific">Leucocoprinus birnbaumii</name>
    <dbReference type="NCBI Taxonomy" id="56174"/>
    <lineage>
        <taxon>Eukaryota</taxon>
        <taxon>Fungi</taxon>
        <taxon>Dikarya</taxon>
        <taxon>Basidiomycota</taxon>
        <taxon>Agaricomycotina</taxon>
        <taxon>Agaricomycetes</taxon>
        <taxon>Agaricomycetidae</taxon>
        <taxon>Agaricales</taxon>
        <taxon>Agaricineae</taxon>
        <taxon>Agaricaceae</taxon>
        <taxon>Leucocoprinus</taxon>
    </lineage>
</organism>
<name>A0AAD5VVQ6_9AGAR</name>
<reference evidence="9" key="1">
    <citation type="submission" date="2022-07" db="EMBL/GenBank/DDBJ databases">
        <title>Genome Sequence of Leucocoprinus birnbaumii.</title>
        <authorList>
            <person name="Buettner E."/>
        </authorList>
    </citation>
    <scope>NUCLEOTIDE SEQUENCE</scope>
    <source>
        <strain evidence="9">VT141</strain>
    </source>
</reference>
<dbReference type="PANTHER" id="PTHR34187">
    <property type="entry name" value="FGR18P"/>
    <property type="match status" value="1"/>
</dbReference>
<feature type="region of interest" description="Disordered" evidence="6">
    <location>
        <begin position="32"/>
        <end position="140"/>
    </location>
</feature>
<evidence type="ECO:0000256" key="4">
    <source>
        <dbReference type="ARBA" id="ARBA00022989"/>
    </source>
</evidence>
<dbReference type="InterPro" id="IPR003807">
    <property type="entry name" value="DUF202"/>
</dbReference>
<feature type="transmembrane region" description="Helical" evidence="7">
    <location>
        <begin position="167"/>
        <end position="188"/>
    </location>
</feature>
<comment type="subcellular location">
    <subcellularLocation>
        <location evidence="1">Cell membrane</location>
        <topology evidence="1">Multi-pass membrane protein</topology>
    </subcellularLocation>
</comment>
<dbReference type="InterPro" id="IPR052053">
    <property type="entry name" value="IM_YidH-like"/>
</dbReference>
<evidence type="ECO:0000259" key="8">
    <source>
        <dbReference type="Pfam" id="PF02656"/>
    </source>
</evidence>
<dbReference type="AlphaFoldDB" id="A0AAD5VVQ6"/>
<sequence>MATERNHLSFTDHLSLYLPQFIRPPLPKDLRPLFSVPPESPPTALSSPGTRDESREGESQHQDNCTIVEEPIASPTQTGSTNHTHTSTSTQELEEKPRLQPELESQIKEKREVREEDIGIKPGRGKEAPGISESKKPERSKEGYHASLILTNTGSVARDHLASERTFLAYVRTSLALASTGVALVQLFTIANSAESLNPAQQALVARFATPLGSTMIVLSLVILLSAFLRPPLPRDLRPLASTFDRTSRPPPAPRPSPQVRSGTPENDIEEEEEEVESGSRSVSSTAHIHARHEGAKRQTREEDVGIDAARVREALKEKVERTREGYNVSLILTNTGSVARDHLACVVVELIGILWICELALVQFFTIASNAATSTLHSAQLALVHRAFTWLFEILCDTDCVDERSVPRGEIDGGIRGCVVIDIDEYCIWSVGEK</sequence>
<feature type="domain" description="DUF202" evidence="8">
    <location>
        <begin position="158"/>
        <end position="230"/>
    </location>
</feature>
<keyword evidence="10" id="KW-1185">Reference proteome</keyword>
<feature type="transmembrane region" description="Helical" evidence="7">
    <location>
        <begin position="208"/>
        <end position="229"/>
    </location>
</feature>
<feature type="compositionally biased region" description="Basic and acidic residues" evidence="6">
    <location>
        <begin position="50"/>
        <end position="61"/>
    </location>
</feature>
<feature type="compositionally biased region" description="Low complexity" evidence="6">
    <location>
        <begin position="76"/>
        <end position="91"/>
    </location>
</feature>
<evidence type="ECO:0000256" key="3">
    <source>
        <dbReference type="ARBA" id="ARBA00022692"/>
    </source>
</evidence>
<feature type="region of interest" description="Disordered" evidence="6">
    <location>
        <begin position="240"/>
        <end position="303"/>
    </location>
</feature>
<evidence type="ECO:0000256" key="5">
    <source>
        <dbReference type="ARBA" id="ARBA00023136"/>
    </source>
</evidence>
<evidence type="ECO:0000313" key="10">
    <source>
        <dbReference type="Proteomes" id="UP001213000"/>
    </source>
</evidence>
<keyword evidence="2" id="KW-1003">Cell membrane</keyword>
<keyword evidence="3 7" id="KW-0812">Transmembrane</keyword>
<dbReference type="Proteomes" id="UP001213000">
    <property type="component" value="Unassembled WGS sequence"/>
</dbReference>
<evidence type="ECO:0000256" key="7">
    <source>
        <dbReference type="SAM" id="Phobius"/>
    </source>
</evidence>
<accession>A0AAD5VVQ6</accession>
<protein>
    <recommendedName>
        <fullName evidence="8">DUF202 domain-containing protein</fullName>
    </recommendedName>
</protein>
<dbReference type="EMBL" id="JANIEX010000196">
    <property type="protein sequence ID" value="KAJ3571220.1"/>
    <property type="molecule type" value="Genomic_DNA"/>
</dbReference>
<dbReference type="GO" id="GO:0005886">
    <property type="term" value="C:plasma membrane"/>
    <property type="evidence" value="ECO:0007669"/>
    <property type="project" value="UniProtKB-SubCell"/>
</dbReference>